<dbReference type="RefSeq" id="WP_167920188.1">
    <property type="nucleotide sequence ID" value="NZ_JAAVJS010000334.1"/>
</dbReference>
<dbReference type="Pfam" id="PF08447">
    <property type="entry name" value="PAS_3"/>
    <property type="match status" value="1"/>
</dbReference>
<dbReference type="InterPro" id="IPR035965">
    <property type="entry name" value="PAS-like_dom_sf"/>
</dbReference>
<dbReference type="SUPFAM" id="SSF55785">
    <property type="entry name" value="PYP-like sensor domain (PAS domain)"/>
    <property type="match status" value="2"/>
</dbReference>
<evidence type="ECO:0000313" key="2">
    <source>
        <dbReference type="EMBL" id="NJX17170.1"/>
    </source>
</evidence>
<gene>
    <name evidence="2" type="ORF">HC176_16985</name>
</gene>
<accession>A0ABX1DFQ6</accession>
<evidence type="ECO:0000259" key="1">
    <source>
        <dbReference type="PROSITE" id="PS50113"/>
    </source>
</evidence>
<feature type="non-terminal residue" evidence="2">
    <location>
        <position position="1"/>
    </location>
</feature>
<feature type="domain" description="PAC" evidence="1">
    <location>
        <begin position="44"/>
        <end position="97"/>
    </location>
</feature>
<name>A0ABX1DFQ6_9FLAO</name>
<feature type="non-terminal residue" evidence="2">
    <location>
        <position position="136"/>
    </location>
</feature>
<proteinExistence type="predicted"/>
<dbReference type="PROSITE" id="PS50113">
    <property type="entry name" value="PAC"/>
    <property type="match status" value="1"/>
</dbReference>
<reference evidence="2 3" key="1">
    <citation type="submission" date="2020-03" db="EMBL/GenBank/DDBJ databases">
        <title>Tamlana sp. nov, isolated from XXX.</title>
        <authorList>
            <person name="Cao W.R."/>
        </authorList>
    </citation>
    <scope>NUCLEOTIDE SEQUENCE [LARGE SCALE GENOMIC DNA]</scope>
    <source>
        <strain evidence="2 3">HST1-43</strain>
    </source>
</reference>
<dbReference type="Gene3D" id="3.30.450.20">
    <property type="entry name" value="PAS domain"/>
    <property type="match status" value="2"/>
</dbReference>
<dbReference type="Proteomes" id="UP000760545">
    <property type="component" value="Unassembled WGS sequence"/>
</dbReference>
<keyword evidence="3" id="KW-1185">Reference proteome</keyword>
<evidence type="ECO:0000313" key="3">
    <source>
        <dbReference type="Proteomes" id="UP000760545"/>
    </source>
</evidence>
<dbReference type="InterPro" id="IPR000700">
    <property type="entry name" value="PAS-assoc_C"/>
</dbReference>
<sequence length="136" mass="16548">FGHDAEYFLNYKPDIFRHFIHPDDYDLRMQNLTRCQSLAEEEECEVEVRFRAPKNQWEWYRIRERIFQQDREGKVTHVLGIAQNIHEQKIAEEKLREEHRRLEHAQQIGHIGSFERKLPGDIMDCSLEFYNIFGIE</sequence>
<organism evidence="2 3">
    <name type="scientific">Tamlana crocina</name>
    <dbReference type="NCBI Taxonomy" id="393006"/>
    <lineage>
        <taxon>Bacteria</taxon>
        <taxon>Pseudomonadati</taxon>
        <taxon>Bacteroidota</taxon>
        <taxon>Flavobacteriia</taxon>
        <taxon>Flavobacteriales</taxon>
        <taxon>Flavobacteriaceae</taxon>
        <taxon>Tamlana</taxon>
    </lineage>
</organism>
<dbReference type="EMBL" id="JAAVJS010000334">
    <property type="protein sequence ID" value="NJX17170.1"/>
    <property type="molecule type" value="Genomic_DNA"/>
</dbReference>
<protein>
    <submittedName>
        <fullName evidence="2">PAS domain-containing protein</fullName>
    </submittedName>
</protein>
<dbReference type="InterPro" id="IPR013655">
    <property type="entry name" value="PAS_fold_3"/>
</dbReference>
<comment type="caution">
    <text evidence="2">The sequence shown here is derived from an EMBL/GenBank/DDBJ whole genome shotgun (WGS) entry which is preliminary data.</text>
</comment>